<dbReference type="SUPFAM" id="SSF47413">
    <property type="entry name" value="lambda repressor-like DNA-binding domains"/>
    <property type="match status" value="1"/>
</dbReference>
<evidence type="ECO:0000313" key="2">
    <source>
        <dbReference type="Proteomes" id="UP000232062"/>
    </source>
</evidence>
<sequence length="86" mass="9808">MDGRTSPGRFLAYLLAEHDMTVKSLCLKTGLAQRDVWSLLCDRKPVTPAIAEKLGRVFYSPGFWSIRQAMWQLWREGVPLPGDRDT</sequence>
<keyword evidence="2" id="KW-1185">Reference proteome</keyword>
<reference evidence="1 2" key="1">
    <citation type="submission" date="2017-11" db="EMBL/GenBank/DDBJ databases">
        <title>The genome sequence of Pantoea rodasii DSM 26611.</title>
        <authorList>
            <person name="Gao J."/>
            <person name="Mao X."/>
            <person name="Sun J."/>
        </authorList>
    </citation>
    <scope>NUCLEOTIDE SEQUENCE [LARGE SCALE GENOMIC DNA]</scope>
    <source>
        <strain evidence="1 2">DSM 26611</strain>
    </source>
</reference>
<dbReference type="EMBL" id="PIQI01000012">
    <property type="protein sequence ID" value="PJZ05855.1"/>
    <property type="molecule type" value="Genomic_DNA"/>
</dbReference>
<dbReference type="RefSeq" id="WP_100701379.1">
    <property type="nucleotide sequence ID" value="NZ_MLFP01000039.1"/>
</dbReference>
<dbReference type="InterPro" id="IPR010982">
    <property type="entry name" value="Lambda_DNA-bd_dom_sf"/>
</dbReference>
<dbReference type="GO" id="GO:0003677">
    <property type="term" value="F:DNA binding"/>
    <property type="evidence" value="ECO:0007669"/>
    <property type="project" value="InterPro"/>
</dbReference>
<dbReference type="OrthoDB" id="6539873at2"/>
<gene>
    <name evidence="1" type="ORF">PRCB_08995</name>
</gene>
<comment type="caution">
    <text evidence="1">The sequence shown here is derived from an EMBL/GenBank/DDBJ whole genome shotgun (WGS) entry which is preliminary data.</text>
</comment>
<dbReference type="Gene3D" id="1.10.260.40">
    <property type="entry name" value="lambda repressor-like DNA-binding domains"/>
    <property type="match status" value="1"/>
</dbReference>
<evidence type="ECO:0000313" key="1">
    <source>
        <dbReference type="EMBL" id="PJZ05855.1"/>
    </source>
</evidence>
<dbReference type="Proteomes" id="UP000232062">
    <property type="component" value="Unassembled WGS sequence"/>
</dbReference>
<protein>
    <submittedName>
        <fullName evidence="1">XRE family transcriptional regulator</fullName>
    </submittedName>
</protein>
<proteinExistence type="predicted"/>
<name>A0A2M9WE86_9GAMM</name>
<dbReference type="AlphaFoldDB" id="A0A2M9WE86"/>
<organism evidence="1 2">
    <name type="scientific">Pantoea rodasii</name>
    <dbReference type="NCBI Taxonomy" id="1076549"/>
    <lineage>
        <taxon>Bacteria</taxon>
        <taxon>Pseudomonadati</taxon>
        <taxon>Pseudomonadota</taxon>
        <taxon>Gammaproteobacteria</taxon>
        <taxon>Enterobacterales</taxon>
        <taxon>Erwiniaceae</taxon>
        <taxon>Pantoea</taxon>
    </lineage>
</organism>
<accession>A0A2M9WE86</accession>